<dbReference type="InterPro" id="IPR035920">
    <property type="entry name" value="YhbY-like_sf"/>
</dbReference>
<organism evidence="4 5">
    <name type="scientific">Fusobacterium ulcerans</name>
    <dbReference type="NCBI Taxonomy" id="861"/>
    <lineage>
        <taxon>Bacteria</taxon>
        <taxon>Fusobacteriati</taxon>
        <taxon>Fusobacteriota</taxon>
        <taxon>Fusobacteriia</taxon>
        <taxon>Fusobacteriales</taxon>
        <taxon>Fusobacteriaceae</taxon>
        <taxon>Fusobacterium</taxon>
    </lineage>
</organism>
<dbReference type="InterPro" id="IPR001890">
    <property type="entry name" value="RNA-binding_CRM"/>
</dbReference>
<dbReference type="EMBL" id="LS483487">
    <property type="protein sequence ID" value="SQJ12554.1"/>
    <property type="molecule type" value="Genomic_DNA"/>
</dbReference>
<dbReference type="SUPFAM" id="SSF75471">
    <property type="entry name" value="YhbY-like"/>
    <property type="match status" value="1"/>
</dbReference>
<dbReference type="Gene3D" id="3.30.110.60">
    <property type="entry name" value="YhbY-like"/>
    <property type="match status" value="1"/>
</dbReference>
<protein>
    <submittedName>
        <fullName evidence="4">RNA-binding protein YhbY</fullName>
    </submittedName>
</protein>
<evidence type="ECO:0000313" key="5">
    <source>
        <dbReference type="Proteomes" id="UP000249008"/>
    </source>
</evidence>
<dbReference type="PANTHER" id="PTHR40065:SF3">
    <property type="entry name" value="RNA-BINDING PROTEIN YHBY"/>
    <property type="match status" value="1"/>
</dbReference>
<dbReference type="InterPro" id="IPR017924">
    <property type="entry name" value="RNA-binding_YhbY"/>
</dbReference>
<dbReference type="Proteomes" id="UP000249008">
    <property type="component" value="Chromosome 1"/>
</dbReference>
<evidence type="ECO:0000256" key="2">
    <source>
        <dbReference type="PROSITE-ProRule" id="PRU00626"/>
    </source>
</evidence>
<reference evidence="4 5" key="1">
    <citation type="submission" date="2018-06" db="EMBL/GenBank/DDBJ databases">
        <authorList>
            <consortium name="Pathogen Informatics"/>
            <person name="Doyle S."/>
        </authorList>
    </citation>
    <scope>NUCLEOTIDE SEQUENCE [LARGE SCALE GENOMIC DNA]</scope>
    <source>
        <strain evidence="4 5">NCTC12112</strain>
    </source>
</reference>
<dbReference type="InterPro" id="IPR051925">
    <property type="entry name" value="RNA-binding_domain"/>
</dbReference>
<proteinExistence type="predicted"/>
<dbReference type="Pfam" id="PF01985">
    <property type="entry name" value="CRS1_YhbY"/>
    <property type="match status" value="1"/>
</dbReference>
<dbReference type="NCBIfam" id="TIGR00253">
    <property type="entry name" value="RNA_bind_YhbY"/>
    <property type="match status" value="1"/>
</dbReference>
<dbReference type="RefSeq" id="WP_005980523.1">
    <property type="nucleotide sequence ID" value="NZ_BAABXY010000001.1"/>
</dbReference>
<gene>
    <name evidence="4" type="primary">yhbY</name>
    <name evidence="4" type="ORF">NCTC12112_02744</name>
</gene>
<dbReference type="AlphaFoldDB" id="A0AAX1TQ24"/>
<dbReference type="SMART" id="SM01103">
    <property type="entry name" value="CRS1_YhbY"/>
    <property type="match status" value="1"/>
</dbReference>
<evidence type="ECO:0000259" key="3">
    <source>
        <dbReference type="PROSITE" id="PS51295"/>
    </source>
</evidence>
<evidence type="ECO:0000256" key="1">
    <source>
        <dbReference type="ARBA" id="ARBA00022884"/>
    </source>
</evidence>
<dbReference type="GeneID" id="78454017"/>
<dbReference type="PROSITE" id="PS51295">
    <property type="entry name" value="CRM"/>
    <property type="match status" value="1"/>
</dbReference>
<dbReference type="PANTHER" id="PTHR40065">
    <property type="entry name" value="RNA-BINDING PROTEIN YHBY"/>
    <property type="match status" value="1"/>
</dbReference>
<sequence>MALTSKQRAFLKKKAHELDPLVRIGKDGITDSLIQSILEAIDSRELLKVKILQNCEKEKNEVLEELSKCSEFEVVGIIGRTIILFRENKDKPTISLELKSIR</sequence>
<dbReference type="KEGG" id="ful:C4N20_04295"/>
<dbReference type="GO" id="GO:0003723">
    <property type="term" value="F:RNA binding"/>
    <property type="evidence" value="ECO:0007669"/>
    <property type="project" value="UniProtKB-UniRule"/>
</dbReference>
<keyword evidence="1 2" id="KW-0694">RNA-binding</keyword>
<accession>A0AAX1TQ24</accession>
<evidence type="ECO:0000313" key="4">
    <source>
        <dbReference type="EMBL" id="SQJ12554.1"/>
    </source>
</evidence>
<name>A0AAX1TQ24_9FUSO</name>
<feature type="domain" description="CRM" evidence="3">
    <location>
        <begin position="1"/>
        <end position="97"/>
    </location>
</feature>